<evidence type="ECO:0000313" key="2">
    <source>
        <dbReference type="Proteomes" id="UP001196413"/>
    </source>
</evidence>
<reference evidence="1" key="1">
    <citation type="submission" date="2021-06" db="EMBL/GenBank/DDBJ databases">
        <title>Parelaphostrongylus tenuis whole genome reference sequence.</title>
        <authorList>
            <person name="Garwood T.J."/>
            <person name="Larsen P.A."/>
            <person name="Fountain-Jones N.M."/>
            <person name="Garbe J.R."/>
            <person name="Macchietto M.G."/>
            <person name="Kania S.A."/>
            <person name="Gerhold R.W."/>
            <person name="Richards J.E."/>
            <person name="Wolf T.M."/>
        </authorList>
    </citation>
    <scope>NUCLEOTIDE SEQUENCE</scope>
    <source>
        <strain evidence="1">MNPRO001-30</strain>
        <tissue evidence="1">Meninges</tissue>
    </source>
</reference>
<protein>
    <submittedName>
        <fullName evidence="1">Uncharacterized protein</fullName>
    </submittedName>
</protein>
<organism evidence="1 2">
    <name type="scientific">Parelaphostrongylus tenuis</name>
    <name type="common">Meningeal worm</name>
    <dbReference type="NCBI Taxonomy" id="148309"/>
    <lineage>
        <taxon>Eukaryota</taxon>
        <taxon>Metazoa</taxon>
        <taxon>Ecdysozoa</taxon>
        <taxon>Nematoda</taxon>
        <taxon>Chromadorea</taxon>
        <taxon>Rhabditida</taxon>
        <taxon>Rhabditina</taxon>
        <taxon>Rhabditomorpha</taxon>
        <taxon>Strongyloidea</taxon>
        <taxon>Metastrongylidae</taxon>
        <taxon>Parelaphostrongylus</taxon>
    </lineage>
</organism>
<name>A0AAD5R2X1_PARTN</name>
<proteinExistence type="predicted"/>
<dbReference type="EMBL" id="JAHQIW010006217">
    <property type="protein sequence ID" value="KAJ1368532.1"/>
    <property type="molecule type" value="Genomic_DNA"/>
</dbReference>
<dbReference type="AlphaFoldDB" id="A0AAD5R2X1"/>
<comment type="caution">
    <text evidence="1">The sequence shown here is derived from an EMBL/GenBank/DDBJ whole genome shotgun (WGS) entry which is preliminary data.</text>
</comment>
<gene>
    <name evidence="1" type="ORF">KIN20_029679</name>
</gene>
<accession>A0AAD5R2X1</accession>
<keyword evidence="2" id="KW-1185">Reference proteome</keyword>
<sequence>MDPKRLEDFARRRLTFLCKDIYFYTEIIFLVCPCPGVPNGIMHDDRCHADVWVLGAQLRSLLGEVITVIRAIT</sequence>
<evidence type="ECO:0000313" key="1">
    <source>
        <dbReference type="EMBL" id="KAJ1368532.1"/>
    </source>
</evidence>
<dbReference type="Proteomes" id="UP001196413">
    <property type="component" value="Unassembled WGS sequence"/>
</dbReference>